<evidence type="ECO:0000256" key="6">
    <source>
        <dbReference type="SAM" id="MobiDB-lite"/>
    </source>
</evidence>
<feature type="compositionally biased region" description="Polar residues" evidence="6">
    <location>
        <begin position="2533"/>
        <end position="2547"/>
    </location>
</feature>
<keyword evidence="2 5" id="KW-0238">DNA-binding</keyword>
<feature type="compositionally biased region" description="Low complexity" evidence="6">
    <location>
        <begin position="1004"/>
        <end position="1021"/>
    </location>
</feature>
<evidence type="ECO:0000259" key="8">
    <source>
        <dbReference type="PROSITE" id="PS50888"/>
    </source>
</evidence>
<dbReference type="InterPro" id="IPR008967">
    <property type="entry name" value="p53-like_TF_DNA-bd_sf"/>
</dbReference>
<dbReference type="Pfam" id="PF00907">
    <property type="entry name" value="T-box"/>
    <property type="match status" value="1"/>
</dbReference>
<reference evidence="9 10" key="1">
    <citation type="submission" date="2024-09" db="EMBL/GenBank/DDBJ databases">
        <title>A chromosome-level genome assembly of Gray's grenadier anchovy, Coilia grayii.</title>
        <authorList>
            <person name="Fu Z."/>
        </authorList>
    </citation>
    <scope>NUCLEOTIDE SEQUENCE [LARGE SCALE GENOMIC DNA]</scope>
    <source>
        <strain evidence="9">G4</strain>
        <tissue evidence="9">Muscle</tissue>
    </source>
</reference>
<dbReference type="Proteomes" id="UP001591681">
    <property type="component" value="Unassembled WGS sequence"/>
</dbReference>
<feature type="region of interest" description="Disordered" evidence="6">
    <location>
        <begin position="666"/>
        <end position="771"/>
    </location>
</feature>
<keyword evidence="4 5" id="KW-0539">Nucleus</keyword>
<protein>
    <recommendedName>
        <fullName evidence="11">MAX gene-associated protein-like</fullName>
    </recommendedName>
</protein>
<feature type="compositionally biased region" description="Basic residues" evidence="6">
    <location>
        <begin position="1264"/>
        <end position="1276"/>
    </location>
</feature>
<feature type="region of interest" description="Disordered" evidence="6">
    <location>
        <begin position="360"/>
        <end position="496"/>
    </location>
</feature>
<feature type="region of interest" description="Disordered" evidence="6">
    <location>
        <begin position="514"/>
        <end position="557"/>
    </location>
</feature>
<dbReference type="Gene3D" id="2.60.40.820">
    <property type="entry name" value="Transcription factor, T-box"/>
    <property type="match status" value="1"/>
</dbReference>
<feature type="region of interest" description="Disordered" evidence="6">
    <location>
        <begin position="75"/>
        <end position="99"/>
    </location>
</feature>
<feature type="domain" description="BHLH" evidence="8">
    <location>
        <begin position="2382"/>
        <end position="2432"/>
    </location>
</feature>
<gene>
    <name evidence="9" type="ORF">ACEWY4_005572</name>
</gene>
<dbReference type="InterPro" id="IPR036638">
    <property type="entry name" value="HLH_DNA-bd_sf"/>
</dbReference>
<comment type="subcellular location">
    <subcellularLocation>
        <location evidence="5">Nucleus</location>
    </subcellularLocation>
</comment>
<evidence type="ECO:0000256" key="5">
    <source>
        <dbReference type="PROSITE-ProRule" id="PRU00201"/>
    </source>
</evidence>
<feature type="compositionally biased region" description="Polar residues" evidence="6">
    <location>
        <begin position="392"/>
        <end position="406"/>
    </location>
</feature>
<dbReference type="CDD" id="cd20195">
    <property type="entry name" value="T-box_MGA-like"/>
    <property type="match status" value="1"/>
</dbReference>
<feature type="region of interest" description="Disordered" evidence="6">
    <location>
        <begin position="2502"/>
        <end position="2552"/>
    </location>
</feature>
<dbReference type="PANTHER" id="PTHR11267">
    <property type="entry name" value="T-BOX PROTEIN-RELATED"/>
    <property type="match status" value="1"/>
</dbReference>
<accession>A0ABD1KJ25</accession>
<feature type="compositionally biased region" description="Polar residues" evidence="6">
    <location>
        <begin position="1045"/>
        <end position="1059"/>
    </location>
</feature>
<evidence type="ECO:0000256" key="2">
    <source>
        <dbReference type="ARBA" id="ARBA00023125"/>
    </source>
</evidence>
<dbReference type="PROSITE" id="PS50888">
    <property type="entry name" value="BHLH"/>
    <property type="match status" value="1"/>
</dbReference>
<feature type="compositionally biased region" description="Polar residues" evidence="6">
    <location>
        <begin position="441"/>
        <end position="461"/>
    </location>
</feature>
<dbReference type="InterPro" id="IPR011598">
    <property type="entry name" value="bHLH_dom"/>
</dbReference>
<dbReference type="SUPFAM" id="SSF49417">
    <property type="entry name" value="p53-like transcription factors"/>
    <property type="match status" value="1"/>
</dbReference>
<dbReference type="InterPro" id="IPR001699">
    <property type="entry name" value="TF_T-box"/>
</dbReference>
<dbReference type="SMART" id="SM00425">
    <property type="entry name" value="TBOX"/>
    <property type="match status" value="1"/>
</dbReference>
<evidence type="ECO:0000256" key="4">
    <source>
        <dbReference type="ARBA" id="ARBA00023242"/>
    </source>
</evidence>
<feature type="region of interest" description="Disordered" evidence="6">
    <location>
        <begin position="1356"/>
        <end position="1392"/>
    </location>
</feature>
<feature type="region of interest" description="Disordered" evidence="6">
    <location>
        <begin position="2135"/>
        <end position="2259"/>
    </location>
</feature>
<feature type="compositionally biased region" description="Polar residues" evidence="6">
    <location>
        <begin position="720"/>
        <end position="739"/>
    </location>
</feature>
<dbReference type="CDD" id="cd19682">
    <property type="entry name" value="bHLHzip_MGA_like"/>
    <property type="match status" value="1"/>
</dbReference>
<comment type="caution">
    <text evidence="9">The sequence shown here is derived from an EMBL/GenBank/DDBJ whole genome shotgun (WGS) entry which is preliminary data.</text>
</comment>
<feature type="compositionally biased region" description="Acidic residues" evidence="6">
    <location>
        <begin position="1371"/>
        <end position="1383"/>
    </location>
</feature>
<feature type="compositionally biased region" description="Polar residues" evidence="6">
    <location>
        <begin position="1246"/>
        <end position="1256"/>
    </location>
</feature>
<feature type="region of interest" description="Disordered" evidence="6">
    <location>
        <begin position="995"/>
        <end position="1113"/>
    </location>
</feature>
<feature type="compositionally biased region" description="Polar residues" evidence="6">
    <location>
        <begin position="2240"/>
        <end position="2259"/>
    </location>
</feature>
<feature type="region of interest" description="Disordered" evidence="6">
    <location>
        <begin position="1468"/>
        <end position="1522"/>
    </location>
</feature>
<dbReference type="InterPro" id="IPR036960">
    <property type="entry name" value="T-box_sf"/>
</dbReference>
<feature type="compositionally biased region" description="Basic and acidic residues" evidence="6">
    <location>
        <begin position="1356"/>
        <end position="1366"/>
    </location>
</feature>
<keyword evidence="10" id="KW-1185">Reference proteome</keyword>
<dbReference type="Pfam" id="PF16059">
    <property type="entry name" value="MGA_dom"/>
    <property type="match status" value="1"/>
</dbReference>
<organism evidence="9 10">
    <name type="scientific">Coilia grayii</name>
    <name type="common">Gray's grenadier anchovy</name>
    <dbReference type="NCBI Taxonomy" id="363190"/>
    <lineage>
        <taxon>Eukaryota</taxon>
        <taxon>Metazoa</taxon>
        <taxon>Chordata</taxon>
        <taxon>Craniata</taxon>
        <taxon>Vertebrata</taxon>
        <taxon>Euteleostomi</taxon>
        <taxon>Actinopterygii</taxon>
        <taxon>Neopterygii</taxon>
        <taxon>Teleostei</taxon>
        <taxon>Clupei</taxon>
        <taxon>Clupeiformes</taxon>
        <taxon>Clupeoidei</taxon>
        <taxon>Engraulidae</taxon>
        <taxon>Coilinae</taxon>
        <taxon>Coilia</taxon>
    </lineage>
</organism>
<dbReference type="GO" id="GO:0003677">
    <property type="term" value="F:DNA binding"/>
    <property type="evidence" value="ECO:0007669"/>
    <property type="project" value="UniProtKB-UniRule"/>
</dbReference>
<feature type="compositionally biased region" description="Basic residues" evidence="6">
    <location>
        <begin position="742"/>
        <end position="753"/>
    </location>
</feature>
<dbReference type="InterPro" id="IPR046360">
    <property type="entry name" value="T-box_DNA-bd"/>
</dbReference>
<feature type="compositionally biased region" description="Polar residues" evidence="6">
    <location>
        <begin position="666"/>
        <end position="682"/>
    </location>
</feature>
<feature type="region of interest" description="Disordered" evidence="6">
    <location>
        <begin position="1239"/>
        <end position="1281"/>
    </location>
</feature>
<evidence type="ECO:0000313" key="10">
    <source>
        <dbReference type="Proteomes" id="UP001591681"/>
    </source>
</evidence>
<evidence type="ECO:0000256" key="1">
    <source>
        <dbReference type="ARBA" id="ARBA00023015"/>
    </source>
</evidence>
<sequence>MAEKKQTVMVLREDGATAPAVAPTSAATSSFFVDLRSGQTMEGGNALGAQEANGEADAATKAIIGLVAASPHAVTSTLSSDSSSNHHPENLPPEATSKGITVTLDNNNMWNEFFRCKTEMILTKQGRRMFPSCRYRISGMEPFQRYLLVMDIIPMDNHRYKWSDHRWEPNGKSEAHIPGRVFIHQESPASGHYWMQSPVSFYKLKLTNNAMDQDGHIVLHSMHRYLPRLHILPADKPTDVIDVDAPDVMTFSFPQTEFFAVTAYQNLSITQLKIDYNPFAKGFREDAANSRSLAPKLGSPNIAIGSESKNSKELGPITNSLKALFAKRVPVEKNNKEQELPAMKDGEVDRTERNAQLSVVTDKSTVKRRPSTLSELFQGTPLKLRKMGPETSGPSVTSQKNNSGSVNAGRILDPDKALQNPEQLKSVVKEDPTANVKSEENFGSTSDVPISVCVQSSVTQKNGEKGRNISTEDTASDIRVDDSEQSQNKSAPQKRAGAKALPLLALFFQQLKSKPKPVKTAPKPDVSGSDGAPEESASPTTNIAVMPSTTHRTESSTQLIDIHTSTLTPVVSIKAVENIGFEAPSELLTSPQTSDVASKKLSEMQTFSQPPAAHTSPQSTTVLSKPDTTLTTKPDEAKPQSVTTSASGDPVNQRATLVALSPLLPSQATPAASQPGSPSSTEFWPCSPAPLSDREPLDPPSHITDIPPVSEQEEDDDTGDNSGTGVASLVINSSNQLSTGKAKARPRKKGRKNKQLEEEPVVGGPTDVRMQPNLEDVEGQLFVSFTSKEALHIHLGDHAEEAQPPPQKSPEVVEKKVDESPECMAERIASLEKALLQDLKVMKYKQVIHPVLQEVGLKLNILDQILAIDLVYLGVELPIPPPSQCPGSSSGSVSSQLQFVSRTGKTTDVTKIKGWREKFVTPDSKELQPEAGTSSDLAMKNRSAFCSDMLDEYLASEGKLIDERVASFSTSSVTPVAYQMPTKSSSYVRTLDSVLKKRGPAPVPSTTTTTTTAGSSATPVSKQSTLASQTKKSKAPSKPKEPQKLNSSAGRRSSRTANPKGTPETTRSSTTSETQKAPSLPSKTSTPKLKNSTKNPPAVKPAASEISSAKASVKVETKPVTQAGSSICGRNVNLPPTVVKLLEVEDGAVWEGKERTYVTEERASIALAALATATGVILNSTPSLPIIKRRAPPCLSAHCRLGCVCTSLALERRHHHCGKPECMLGCHCLRHKVVLRRKSEEGDVTEANSPSSQNATENEEGLIKSKRKKKKKKRRSSVAYVLTDPQVTSEPATRVKTLWNGEGTDTDQDMLHIPTPVTLPCPLRYDIQQGLKNEHDSLHDENMMTCARVRPFEAKALKAPQKKDENISMDSADESGQGDEPEPGEYTHGPSKRLEVVSECKWERRADRTYIMRVLCQHMDKDRLKTPFWIGKYRIQPISQTVVDEGQGPCTNYKVRISQPQLGLMKDKIQTGPETKPPDPPVAVARPKPEQQRPAPPPKARPKPRSEPKPEPKVVPAPEPKPIELLPPLRPEEGLPFLAGVPQAGLLIAQSTDEEGCGITVNGKLYPKARLQLGHMGALHPANRLAAYLTGRLDPANLPGYTKARLQAATTTTVPRTSTGSVAVVTVVNTTRTTTTTTNLASSNVKVTKPSVGKVYTQFVVNQLCSQQHKLPCAGSTPVSGSVVQKVVLSSNPLVVVGQQVAAQAQSSDKAQAGGAKGSILVTVSPKQAPQKGPVGTQVTSPVTTSVTTTTATSGGSTGGSPQIQTVLKILARQQTVALGPPAVTPGGPPTVRPKSIVGQSVGQLLLQQVRTRSGMTLYRNPNGQLVQLVPLSQLRNLKHNIVIRDQKAYVRLPSPLHQGPSPAPKDGSSIPTNAPAGTTVSTTPTSSSSVTPVSSERPVTTSAGIETTASTSTTSTTTTSTTASTSTGPSKILKIMPLPGSSALNIKTTTQVLKAAPEFLGETGTHTVRIMPTSSGAQGSPLAQGASKMVPTSGGFTLLQPPGKKLPSTALGPNIISVSPVSDRAPLMLFIDKPKIIGKDPLLGKPSPVPGVDKPALVVLADESKVVCDKDKPTAISGPSAVCVLDNFSAVQKEAHKSQHVPAANIPTTPPKIVIPQKVSPLPVTGSCSSFVSTAVTSDSSPALPVSDKSTGGLLDKPPGAPVLGRSTATSVQDKQERSGAGLAEEGSVPPSDQSYTGDSAVTSPEVADQSKPHSPSKHTPPGDGTTHSVGTLEENSHLSKPSTSNQSQTNKTVTSDETSILNKALDLAPLSPDVCEVEVDVGDDEDDECVIVQEKKSAMEEGEVGSDVEFLGDTVVLTDDSDMDSDDESICVISDSGETDVSDDNTVDIETVDDSTASFRRFNKKDRGSSEVNLDGHGDRRREGHNYNERLRRNAMRDSFWKMNVVLNLNDPKASKVSIIQEATKTIQQLETQGFYLQHKKIALAKKQKKYLKRIAQASGKSEEMVLKKLQDISSRQKIVEQQRKRKQLFSELSLPEELTVLPPVPSSDPTPGPAPPVTAGPANVEPCPKRQTTQQPTSPLTHRVSSVVPPPEKRMKVLPNILCRSSRAVPPPAPPPVPPPVPVQVPPPVPLQVPTSVFSIINPMLPGQQIVTLDNPLRSLVPIVPLSSLAGQKSLTPGVAAVTIRVPVLPKVVHAEGSHCQKADGTDQPPDEDKAAGRLMFKPLKLEKVYKQHSGPYHATAHCAFVTCTWCHYYSVPAHGSGTKSRHATSRVCQRKEEVWSAGQSVPDAIIRMQKLNPPVTNKTLVCHLLRIAEKLFYGRTTLWDITRGTPLLMSRC</sequence>
<comment type="caution">
    <text evidence="5">Lacks conserved residue(s) required for the propagation of feature annotation.</text>
</comment>
<dbReference type="PANTHER" id="PTHR11267:SF32">
    <property type="entry name" value="MAX GENE-ASSOCIATED PROTEIN"/>
    <property type="match status" value="1"/>
</dbReference>
<feature type="region of interest" description="Disordered" evidence="6">
    <location>
        <begin position="1727"/>
        <end position="1761"/>
    </location>
</feature>
<feature type="compositionally biased region" description="Polar residues" evidence="6">
    <location>
        <begin position="603"/>
        <end position="632"/>
    </location>
</feature>
<name>A0ABD1KJ25_9TELE</name>
<feature type="compositionally biased region" description="Basic and acidic residues" evidence="6">
    <location>
        <begin position="427"/>
        <end position="440"/>
    </location>
</feature>
<dbReference type="EMBL" id="JBHFQA010000005">
    <property type="protein sequence ID" value="KAL2099092.1"/>
    <property type="molecule type" value="Genomic_DNA"/>
</dbReference>
<feature type="region of interest" description="Disordered" evidence="6">
    <location>
        <begin position="587"/>
        <end position="652"/>
    </location>
</feature>
<feature type="compositionally biased region" description="Polar residues" evidence="6">
    <location>
        <begin position="587"/>
        <end position="596"/>
    </location>
</feature>
<evidence type="ECO:0000256" key="3">
    <source>
        <dbReference type="ARBA" id="ARBA00023163"/>
    </source>
</evidence>
<dbReference type="PROSITE" id="PS50252">
    <property type="entry name" value="TBOX_3"/>
    <property type="match status" value="1"/>
</dbReference>
<feature type="compositionally biased region" description="Low complexity" evidence="6">
    <location>
        <begin position="1062"/>
        <end position="1074"/>
    </location>
</feature>
<dbReference type="Pfam" id="PF00010">
    <property type="entry name" value="HLH"/>
    <property type="match status" value="1"/>
</dbReference>
<feature type="compositionally biased region" description="Low complexity" evidence="6">
    <location>
        <begin position="1879"/>
        <end position="1928"/>
    </location>
</feature>
<keyword evidence="3" id="KW-0804">Transcription</keyword>
<dbReference type="InterPro" id="IPR032060">
    <property type="entry name" value="MGA_dom"/>
</dbReference>
<feature type="compositionally biased region" description="Polar residues" evidence="6">
    <location>
        <begin position="537"/>
        <end position="557"/>
    </location>
</feature>
<evidence type="ECO:0008006" key="11">
    <source>
        <dbReference type="Google" id="ProtNLM"/>
    </source>
</evidence>
<dbReference type="SUPFAM" id="SSF47459">
    <property type="entry name" value="HLH, helix-loop-helix DNA-binding domain"/>
    <property type="match status" value="1"/>
</dbReference>
<feature type="compositionally biased region" description="Polar residues" evidence="6">
    <location>
        <begin position="2192"/>
        <end position="2204"/>
    </location>
</feature>
<dbReference type="Gene3D" id="4.10.280.10">
    <property type="entry name" value="Helix-loop-helix DNA-binding domain"/>
    <property type="match status" value="1"/>
</dbReference>
<feature type="domain" description="T-box" evidence="7">
    <location>
        <begin position="104"/>
        <end position="285"/>
    </location>
</feature>
<feature type="compositionally biased region" description="Polar residues" evidence="6">
    <location>
        <begin position="1075"/>
        <end position="1095"/>
    </location>
</feature>
<feature type="compositionally biased region" description="Pro residues" evidence="6">
    <location>
        <begin position="2505"/>
        <end position="2521"/>
    </location>
</feature>
<dbReference type="PRINTS" id="PR00937">
    <property type="entry name" value="TBOX"/>
</dbReference>
<dbReference type="GO" id="GO:0005634">
    <property type="term" value="C:nucleus"/>
    <property type="evidence" value="ECO:0007669"/>
    <property type="project" value="UniProtKB-SubCell"/>
</dbReference>
<proteinExistence type="predicted"/>
<evidence type="ECO:0000313" key="9">
    <source>
        <dbReference type="EMBL" id="KAL2099092.1"/>
    </source>
</evidence>
<keyword evidence="1" id="KW-0805">Transcription regulation</keyword>
<feature type="compositionally biased region" description="Low complexity" evidence="6">
    <location>
        <begin position="1733"/>
        <end position="1761"/>
    </location>
</feature>
<evidence type="ECO:0000259" key="7">
    <source>
        <dbReference type="PROSITE" id="PS50252"/>
    </source>
</evidence>
<feature type="region of interest" description="Disordered" evidence="6">
    <location>
        <begin position="1854"/>
        <end position="1933"/>
    </location>
</feature>
<dbReference type="FunFam" id="2.60.40.820:FF:000009">
    <property type="entry name" value="MAX gene-associated protein isoform X1"/>
    <property type="match status" value="1"/>
</dbReference>